<accession>A0ABW5ZFV5</accession>
<dbReference type="Proteomes" id="UP001597561">
    <property type="component" value="Unassembled WGS sequence"/>
</dbReference>
<evidence type="ECO:0008006" key="3">
    <source>
        <dbReference type="Google" id="ProtNLM"/>
    </source>
</evidence>
<dbReference type="RefSeq" id="WP_204729455.1">
    <property type="nucleotide sequence ID" value="NZ_JAFBDK010000008.1"/>
</dbReference>
<evidence type="ECO:0000313" key="1">
    <source>
        <dbReference type="EMBL" id="MFD2911692.1"/>
    </source>
</evidence>
<comment type="caution">
    <text evidence="1">The sequence shown here is derived from an EMBL/GenBank/DDBJ whole genome shotgun (WGS) entry which is preliminary data.</text>
</comment>
<gene>
    <name evidence="1" type="ORF">ACFS5P_07370</name>
</gene>
<reference evidence="2" key="1">
    <citation type="journal article" date="2019" name="Int. J. Syst. Evol. Microbiol.">
        <title>The Global Catalogue of Microorganisms (GCM) 10K type strain sequencing project: providing services to taxonomists for standard genome sequencing and annotation.</title>
        <authorList>
            <consortium name="The Broad Institute Genomics Platform"/>
            <consortium name="The Broad Institute Genome Sequencing Center for Infectious Disease"/>
            <person name="Wu L."/>
            <person name="Ma J."/>
        </authorList>
    </citation>
    <scope>NUCLEOTIDE SEQUENCE [LARGE SCALE GENOMIC DNA]</scope>
    <source>
        <strain evidence="2">KCTC 13528</strain>
    </source>
</reference>
<proteinExistence type="predicted"/>
<organism evidence="1 2">
    <name type="scientific">Jeotgalibacillus terrae</name>
    <dbReference type="NCBI Taxonomy" id="587735"/>
    <lineage>
        <taxon>Bacteria</taxon>
        <taxon>Bacillati</taxon>
        <taxon>Bacillota</taxon>
        <taxon>Bacilli</taxon>
        <taxon>Bacillales</taxon>
        <taxon>Caryophanaceae</taxon>
        <taxon>Jeotgalibacillus</taxon>
    </lineage>
</organism>
<keyword evidence="2" id="KW-1185">Reference proteome</keyword>
<protein>
    <recommendedName>
        <fullName evidence="3">DUF5301 domain-containing protein</fullName>
    </recommendedName>
</protein>
<evidence type="ECO:0000313" key="2">
    <source>
        <dbReference type="Proteomes" id="UP001597561"/>
    </source>
</evidence>
<dbReference type="EMBL" id="JBHUPG010000012">
    <property type="protein sequence ID" value="MFD2911692.1"/>
    <property type="molecule type" value="Genomic_DNA"/>
</dbReference>
<sequence>MKKPVIIAFILFFGIAGIIFASNQFEKSRVATVQFWDEEMQVYEDISIVLNDKEQKELRTVLNQSDYKARQSEMAVIADVKLTITYDDNRQESIYLWKESGQYSRFTSSEKEGTFILKNSEAKRTIEEILSR</sequence>
<name>A0ABW5ZFV5_9BACL</name>